<gene>
    <name evidence="3" type="ORF">HMPREF9473_04693</name>
</gene>
<organism evidence="3 4">
    <name type="scientific">Hungatella hathewayi WAL-18680</name>
    <dbReference type="NCBI Taxonomy" id="742737"/>
    <lineage>
        <taxon>Bacteria</taxon>
        <taxon>Bacillati</taxon>
        <taxon>Bacillota</taxon>
        <taxon>Clostridia</taxon>
        <taxon>Lachnospirales</taxon>
        <taxon>Lachnospiraceae</taxon>
        <taxon>Hungatella</taxon>
    </lineage>
</organism>
<feature type="region of interest" description="Disordered" evidence="1">
    <location>
        <begin position="30"/>
        <end position="68"/>
    </location>
</feature>
<evidence type="ECO:0000313" key="4">
    <source>
        <dbReference type="Proteomes" id="UP000005384"/>
    </source>
</evidence>
<dbReference type="PROSITE" id="PS51257">
    <property type="entry name" value="PROKAR_LIPOPROTEIN"/>
    <property type="match status" value="1"/>
</dbReference>
<evidence type="ECO:0000256" key="1">
    <source>
        <dbReference type="SAM" id="MobiDB-lite"/>
    </source>
</evidence>
<dbReference type="RefSeq" id="WP_006782681.1">
    <property type="nucleotide sequence ID" value="NZ_CP040506.1"/>
</dbReference>
<name>G5IMG5_9FIRM</name>
<dbReference type="AlphaFoldDB" id="G5IMG5"/>
<reference evidence="3 4" key="1">
    <citation type="submission" date="2011-08" db="EMBL/GenBank/DDBJ databases">
        <title>The Genome Sequence of Clostridium hathewayi WAL-18680.</title>
        <authorList>
            <consortium name="The Broad Institute Genome Sequencing Platform"/>
            <person name="Earl A."/>
            <person name="Ward D."/>
            <person name="Feldgarden M."/>
            <person name="Gevers D."/>
            <person name="Finegold S.M."/>
            <person name="Summanen P.H."/>
            <person name="Molitoris D.R."/>
            <person name="Song M."/>
            <person name="Daigneault M."/>
            <person name="Allen-Vercoe E."/>
            <person name="Young S.K."/>
            <person name="Zeng Q."/>
            <person name="Gargeya S."/>
            <person name="Fitzgerald M."/>
            <person name="Haas B."/>
            <person name="Abouelleil A."/>
            <person name="Alvarado L."/>
            <person name="Arachchi H.M."/>
            <person name="Berlin A."/>
            <person name="Brown A."/>
            <person name="Chapman S.B."/>
            <person name="Chen Z."/>
            <person name="Dunbar C."/>
            <person name="Freedman E."/>
            <person name="Gearin G."/>
            <person name="Gellesch M."/>
            <person name="Goldberg J."/>
            <person name="Griggs A."/>
            <person name="Gujja S."/>
            <person name="Heiman D."/>
            <person name="Howarth C."/>
            <person name="Larson L."/>
            <person name="Lui A."/>
            <person name="MacDonald P.J.P."/>
            <person name="Montmayeur A."/>
            <person name="Murphy C."/>
            <person name="Neiman D."/>
            <person name="Pearson M."/>
            <person name="Priest M."/>
            <person name="Roberts A."/>
            <person name="Saif S."/>
            <person name="Shea T."/>
            <person name="Shenoy N."/>
            <person name="Sisk P."/>
            <person name="Stolte C."/>
            <person name="Sykes S."/>
            <person name="Wortman J."/>
            <person name="Nusbaum C."/>
            <person name="Birren B."/>
        </authorList>
    </citation>
    <scope>NUCLEOTIDE SEQUENCE [LARGE SCALE GENOMIC DNA]</scope>
    <source>
        <strain evidence="3 4">WAL-18680</strain>
    </source>
</reference>
<evidence type="ECO:0008006" key="5">
    <source>
        <dbReference type="Google" id="ProtNLM"/>
    </source>
</evidence>
<accession>G5IMG5</accession>
<keyword evidence="4" id="KW-1185">Reference proteome</keyword>
<evidence type="ECO:0000313" key="3">
    <source>
        <dbReference type="EMBL" id="EHI57584.1"/>
    </source>
</evidence>
<keyword evidence="2" id="KW-0732">Signal</keyword>
<proteinExistence type="predicted"/>
<feature type="chain" id="PRO_5038703772" description="Lipoprotein" evidence="2">
    <location>
        <begin position="29"/>
        <end position="486"/>
    </location>
</feature>
<evidence type="ECO:0000256" key="2">
    <source>
        <dbReference type="SAM" id="SignalP"/>
    </source>
</evidence>
<dbReference type="EMBL" id="ADLN01000120">
    <property type="protein sequence ID" value="EHI57584.1"/>
    <property type="molecule type" value="Genomic_DNA"/>
</dbReference>
<dbReference type="HOGENOM" id="CLU_621016_0_0_9"/>
<feature type="compositionally biased region" description="Low complexity" evidence="1">
    <location>
        <begin position="34"/>
        <end position="43"/>
    </location>
</feature>
<dbReference type="PATRIC" id="fig|742737.3.peg.4681"/>
<dbReference type="Proteomes" id="UP000005384">
    <property type="component" value="Unassembled WGS sequence"/>
</dbReference>
<feature type="signal peptide" evidence="2">
    <location>
        <begin position="1"/>
        <end position="28"/>
    </location>
</feature>
<protein>
    <recommendedName>
        <fullName evidence="5">Lipoprotein</fullName>
    </recommendedName>
</protein>
<sequence length="486" mass="53434">MNIKEERNVKKRILSLALAGTMLAVSLAGCGSKTTTTPTEGTTAAKAEQPAATDAAQPETEAPKVDDANLSEVEKIIKEAEGMSMEELAKKAIEESNGKTFYGVGNSSRGKSALPLFIEYLQTIDPSYTMEYEWQQPKNNKIFEQLSADSLKSSGTFAMTLIQDGNQIESKMVQTGILKTFVPKEWAEANGTTADAYTGFLPLQTLNKVFMYNSTGSAEYKNCWDFVAEGVHPLYMDIDSEIVGKNFLYMLTEDKYAAMLKEAYDALDSTKQAYFKPVIDEMATDAQDLGLGADGAYALAWIKLWVENYNEQTDDGPICNTLVTDSATDQCGLLVYSKLRSVEESAGVSLNNIKVAAYEDGYKGIGGYGYCHYLFLTNNSPLPWTSCAFIAYMTNTADGFSAWGKDMGGYSSNPKVMEETEKTYNHSKGGYNDAGENVFDCKNDRGYDWWVGDGELVLEDPQYCADVSFTVGSWIELLTKYSDAAN</sequence>
<comment type="caution">
    <text evidence="3">The sequence shown here is derived from an EMBL/GenBank/DDBJ whole genome shotgun (WGS) entry which is preliminary data.</text>
</comment>